<dbReference type="Proteomes" id="UP000017396">
    <property type="component" value="Chromosome"/>
</dbReference>
<proteinExistence type="predicted"/>
<dbReference type="STRING" id="1183438.GKIL_1858"/>
<reference evidence="2 3" key="1">
    <citation type="journal article" date="2013" name="PLoS ONE">
        <title>Cultivation and Complete Genome Sequencing of Gloeobacter kilaueensis sp. nov., from a Lava Cave in Kilauea Caldera, Hawai'i.</title>
        <authorList>
            <person name="Saw J.H."/>
            <person name="Schatz M."/>
            <person name="Brown M.V."/>
            <person name="Kunkel D.D."/>
            <person name="Foster J.S."/>
            <person name="Shick H."/>
            <person name="Christensen S."/>
            <person name="Hou S."/>
            <person name="Wan X."/>
            <person name="Donachie S.P."/>
        </authorList>
    </citation>
    <scope>NUCLEOTIDE SEQUENCE [LARGE SCALE GENOMIC DNA]</scope>
    <source>
        <strain evidence="3">JS</strain>
    </source>
</reference>
<sequence>MIRLLPFWVADGPTQMAADEAMLEALKQGYAPASLRFYRWERPTLSLGFHQRQLPAHWNGFERVRRPTGGRAVWHRGDLTYALAAPCPTGSTGAIYAQLSRFLIVGLARLGIELHSGRGGSEYVRYPGCFSSATSADLLWQGRKLIGSALVRRGGTVLQHGSIQIQPDRIGLATLFPEQVPTAIVGLTEIQPDLDGLQVAEVLAAACAQVFACPVIASEWSDWERRFIRGARARWAIG</sequence>
<evidence type="ECO:0000313" key="3">
    <source>
        <dbReference type="Proteomes" id="UP000017396"/>
    </source>
</evidence>
<keyword evidence="2" id="KW-0808">Transferase</keyword>
<name>U5QKF1_GLOK1</name>
<keyword evidence="3" id="KW-1185">Reference proteome</keyword>
<protein>
    <submittedName>
        <fullName evidence="2">Biotin/lipoate A/B protein ligase</fullName>
        <ecNumber evidence="2">2.7.7.63</ecNumber>
    </submittedName>
</protein>
<dbReference type="GO" id="GO:0016874">
    <property type="term" value="F:ligase activity"/>
    <property type="evidence" value="ECO:0007669"/>
    <property type="project" value="UniProtKB-KW"/>
</dbReference>
<dbReference type="PATRIC" id="fig|1183438.3.peg.1822"/>
<evidence type="ECO:0000259" key="1">
    <source>
        <dbReference type="PROSITE" id="PS51733"/>
    </source>
</evidence>
<dbReference type="EC" id="2.7.7.63" evidence="2"/>
<organism evidence="2 3">
    <name type="scientific">Gloeobacter kilaueensis (strain ATCC BAA-2537 / CCAP 1431/1 / ULC 316 / JS1)</name>
    <dbReference type="NCBI Taxonomy" id="1183438"/>
    <lineage>
        <taxon>Bacteria</taxon>
        <taxon>Bacillati</taxon>
        <taxon>Cyanobacteriota</taxon>
        <taxon>Cyanophyceae</taxon>
        <taxon>Gloeobacterales</taxon>
        <taxon>Gloeobacteraceae</taxon>
        <taxon>Gloeobacter</taxon>
    </lineage>
</organism>
<dbReference type="SUPFAM" id="SSF55681">
    <property type="entry name" value="Class II aaRS and biotin synthetases"/>
    <property type="match status" value="1"/>
</dbReference>
<dbReference type="EMBL" id="CP003587">
    <property type="protein sequence ID" value="AGY58104.1"/>
    <property type="molecule type" value="Genomic_DNA"/>
</dbReference>
<dbReference type="PANTHER" id="PTHR43679">
    <property type="entry name" value="OCTANOYLTRANSFERASE LIPM-RELATED"/>
    <property type="match status" value="1"/>
</dbReference>
<dbReference type="RefSeq" id="WP_023173229.1">
    <property type="nucleotide sequence ID" value="NC_022600.1"/>
</dbReference>
<dbReference type="PROSITE" id="PS51733">
    <property type="entry name" value="BPL_LPL_CATALYTIC"/>
    <property type="match status" value="1"/>
</dbReference>
<dbReference type="PANTHER" id="PTHR43679:SF2">
    <property type="entry name" value="OCTANOYL-[GCVH]:PROTEIN N-OCTANOYLTRANSFERASE"/>
    <property type="match status" value="1"/>
</dbReference>
<dbReference type="InterPro" id="IPR045864">
    <property type="entry name" value="aa-tRNA-synth_II/BPL/LPL"/>
</dbReference>
<dbReference type="KEGG" id="glj:GKIL_1858"/>
<dbReference type="InterPro" id="IPR004143">
    <property type="entry name" value="BPL_LPL_catalytic"/>
</dbReference>
<dbReference type="HOGENOM" id="CLU_022986_5_3_3"/>
<dbReference type="eggNOG" id="COG0095">
    <property type="taxonomic scope" value="Bacteria"/>
</dbReference>
<feature type="domain" description="BPL/LPL catalytic" evidence="1">
    <location>
        <begin position="29"/>
        <end position="215"/>
    </location>
</feature>
<dbReference type="AlphaFoldDB" id="U5QKF1"/>
<evidence type="ECO:0000313" key="2">
    <source>
        <dbReference type="EMBL" id="AGY58104.1"/>
    </source>
</evidence>
<dbReference type="Pfam" id="PF21948">
    <property type="entry name" value="LplA-B_cat"/>
    <property type="match status" value="1"/>
</dbReference>
<dbReference type="InterPro" id="IPR050664">
    <property type="entry name" value="Octanoyltrans_LipM/LipL"/>
</dbReference>
<dbReference type="GO" id="GO:0016779">
    <property type="term" value="F:nucleotidyltransferase activity"/>
    <property type="evidence" value="ECO:0007669"/>
    <property type="project" value="UniProtKB-KW"/>
</dbReference>
<keyword evidence="2" id="KW-0548">Nucleotidyltransferase</keyword>
<accession>U5QKF1</accession>
<keyword evidence="2" id="KW-0436">Ligase</keyword>
<gene>
    <name evidence="2" type="primary">lplA</name>
    <name evidence="2" type="ORF">GKIL_1858</name>
</gene>
<dbReference type="Gene3D" id="3.30.930.10">
    <property type="entry name" value="Bira Bifunctional Protein, Domain 2"/>
    <property type="match status" value="1"/>
</dbReference>